<dbReference type="InterPro" id="IPR016039">
    <property type="entry name" value="Thiolase-like"/>
</dbReference>
<evidence type="ECO:0000256" key="8">
    <source>
        <dbReference type="RuleBase" id="RU003557"/>
    </source>
</evidence>
<dbReference type="PROSITE" id="PS00098">
    <property type="entry name" value="THIOLASE_1"/>
    <property type="match status" value="1"/>
</dbReference>
<dbReference type="CDD" id="cd00751">
    <property type="entry name" value="thiolase"/>
    <property type="match status" value="1"/>
</dbReference>
<dbReference type="AlphaFoldDB" id="A0A255GG26"/>
<evidence type="ECO:0000256" key="3">
    <source>
        <dbReference type="ARBA" id="ARBA00022679"/>
    </source>
</evidence>
<feature type="active site" description="Acyl-thioester intermediate" evidence="7">
    <location>
        <position position="88"/>
    </location>
</feature>
<evidence type="ECO:0000256" key="1">
    <source>
        <dbReference type="ARBA" id="ARBA00010982"/>
    </source>
</evidence>
<evidence type="ECO:0000256" key="4">
    <source>
        <dbReference type="ARBA" id="ARBA00023315"/>
    </source>
</evidence>
<evidence type="ECO:0000256" key="7">
    <source>
        <dbReference type="PIRSR" id="PIRSR000429-1"/>
    </source>
</evidence>
<dbReference type="PIRSF" id="PIRSF000429">
    <property type="entry name" value="Ac-CoA_Ac_transf"/>
    <property type="match status" value="1"/>
</dbReference>
<evidence type="ECO:0000313" key="12">
    <source>
        <dbReference type="Proteomes" id="UP000215896"/>
    </source>
</evidence>
<evidence type="ECO:0000256" key="5">
    <source>
        <dbReference type="ARBA" id="ARBA00030755"/>
    </source>
</evidence>
<reference evidence="11 12" key="1">
    <citation type="submission" date="2017-07" db="EMBL/GenBank/DDBJ databases">
        <title>Draft whole genome sequences of clinical Proprionibacteriaceae strains.</title>
        <authorList>
            <person name="Bernier A.-M."/>
            <person name="Bernard K."/>
            <person name="Domingo M.-C."/>
        </authorList>
    </citation>
    <scope>NUCLEOTIDE SEQUENCE [LARGE SCALE GENOMIC DNA]</scope>
    <source>
        <strain evidence="11 12">NML 030167</strain>
    </source>
</reference>
<dbReference type="EMBL" id="NMVO01000012">
    <property type="protein sequence ID" value="OYO14800.1"/>
    <property type="molecule type" value="Genomic_DNA"/>
</dbReference>
<accession>A0A255GG26</accession>
<dbReference type="Proteomes" id="UP000215896">
    <property type="component" value="Unassembled WGS sequence"/>
</dbReference>
<dbReference type="InterPro" id="IPR020616">
    <property type="entry name" value="Thiolase_N"/>
</dbReference>
<feature type="active site" description="Proton acceptor" evidence="7">
    <location>
        <position position="383"/>
    </location>
</feature>
<gene>
    <name evidence="11" type="ORF">CGZ94_06950</name>
</gene>
<keyword evidence="3 8" id="KW-0808">Transferase</keyword>
<evidence type="ECO:0000256" key="2">
    <source>
        <dbReference type="ARBA" id="ARBA00012705"/>
    </source>
</evidence>
<proteinExistence type="inferred from homology"/>
<dbReference type="InterPro" id="IPR020615">
    <property type="entry name" value="Thiolase_acyl_enz_int_AS"/>
</dbReference>
<dbReference type="RefSeq" id="WP_094355530.1">
    <property type="nucleotide sequence ID" value="NZ_NMVK01000002.1"/>
</dbReference>
<dbReference type="Gene3D" id="3.40.47.10">
    <property type="match status" value="2"/>
</dbReference>
<evidence type="ECO:0000259" key="10">
    <source>
        <dbReference type="Pfam" id="PF02803"/>
    </source>
</evidence>
<dbReference type="PANTHER" id="PTHR18919">
    <property type="entry name" value="ACETYL-COA C-ACYLTRANSFERASE"/>
    <property type="match status" value="1"/>
</dbReference>
<feature type="domain" description="Thiolase N-terminal" evidence="9">
    <location>
        <begin position="5"/>
        <end position="263"/>
    </location>
</feature>
<dbReference type="Pfam" id="PF02803">
    <property type="entry name" value="Thiolase_C"/>
    <property type="match status" value="1"/>
</dbReference>
<comment type="similarity">
    <text evidence="1 8">Belongs to the thiolase-like superfamily. Thiolase family.</text>
</comment>
<sequence>MMGSVIVGGARTPMGKLLGELKSLSGVDLGAVAISGALERAGVAPDQVEYVIMGQVLQAGAGQMPARQAAVKAGIPMSTPAVNINKVCLSGLNAIAMADQLIRAGEADIVVAGGMESMTNAPHLLPKSREGVKYGDATLQDSMSHDGLWDALTDQSMGALTEEVNKDKQPHFTRAEMDAFGARSHQRAAAAKDKLAEEIVEVRIPQRRGDDIVVTADEGIRGDTTAEGLGKLRPAFAKDGEITAGSSSPISDGACAVVVMSKEKAAELGVEVLAEIGAHGMVAGPDSSLQLQPSHAIVAAAKKQGVDPAKFDLYEVNEAFAAVGLACGRDLGMSDTEIDEKVNVNGGAIALGHPIGMSGARLVYTLAKELQRRGGGTGVAALCGGGGQGDALIITVPGEKSNPA</sequence>
<comment type="caution">
    <text evidence="11">The sequence shown here is derived from an EMBL/GenBank/DDBJ whole genome shotgun (WGS) entry which is preliminary data.</text>
</comment>
<dbReference type="PROSITE" id="PS00737">
    <property type="entry name" value="THIOLASE_2"/>
    <property type="match status" value="1"/>
</dbReference>
<dbReference type="OrthoDB" id="4440515at2"/>
<dbReference type="EC" id="2.3.1.9" evidence="2"/>
<dbReference type="NCBIfam" id="TIGR01930">
    <property type="entry name" value="AcCoA-C-Actrans"/>
    <property type="match status" value="1"/>
</dbReference>
<dbReference type="PANTHER" id="PTHR18919:SF107">
    <property type="entry name" value="ACETYL-COA ACETYLTRANSFERASE, CYTOSOLIC"/>
    <property type="match status" value="1"/>
</dbReference>
<dbReference type="InterPro" id="IPR020613">
    <property type="entry name" value="Thiolase_CS"/>
</dbReference>
<name>A0A255GG26_9ACTN</name>
<keyword evidence="4 8" id="KW-0012">Acyltransferase</keyword>
<dbReference type="InterPro" id="IPR020610">
    <property type="entry name" value="Thiolase_AS"/>
</dbReference>
<feature type="active site" description="Proton acceptor" evidence="7">
    <location>
        <position position="353"/>
    </location>
</feature>
<dbReference type="GO" id="GO:0003985">
    <property type="term" value="F:acetyl-CoA C-acetyltransferase activity"/>
    <property type="evidence" value="ECO:0007669"/>
    <property type="project" value="UniProtKB-EC"/>
</dbReference>
<keyword evidence="12" id="KW-1185">Reference proteome</keyword>
<evidence type="ECO:0000259" key="9">
    <source>
        <dbReference type="Pfam" id="PF00108"/>
    </source>
</evidence>
<feature type="domain" description="Thiolase C-terminal" evidence="10">
    <location>
        <begin position="271"/>
        <end position="395"/>
    </location>
</feature>
<dbReference type="InterPro" id="IPR002155">
    <property type="entry name" value="Thiolase"/>
</dbReference>
<dbReference type="SUPFAM" id="SSF53901">
    <property type="entry name" value="Thiolase-like"/>
    <property type="match status" value="2"/>
</dbReference>
<dbReference type="InterPro" id="IPR020617">
    <property type="entry name" value="Thiolase_C"/>
</dbReference>
<organism evidence="11 12">
    <name type="scientific">Enemella evansiae</name>
    <dbReference type="NCBI Taxonomy" id="2016499"/>
    <lineage>
        <taxon>Bacteria</taxon>
        <taxon>Bacillati</taxon>
        <taxon>Actinomycetota</taxon>
        <taxon>Actinomycetes</taxon>
        <taxon>Propionibacteriales</taxon>
        <taxon>Propionibacteriaceae</taxon>
        <taxon>Enemella</taxon>
    </lineage>
</organism>
<evidence type="ECO:0000313" key="11">
    <source>
        <dbReference type="EMBL" id="OYO14800.1"/>
    </source>
</evidence>
<dbReference type="Pfam" id="PF00108">
    <property type="entry name" value="Thiolase_N"/>
    <property type="match status" value="1"/>
</dbReference>
<protein>
    <recommendedName>
        <fullName evidence="6">Probable acetyl-CoA acetyltransferase</fullName>
        <ecNumber evidence="2">2.3.1.9</ecNumber>
    </recommendedName>
    <alternativeName>
        <fullName evidence="5">Acetoacetyl-CoA thiolase</fullName>
    </alternativeName>
</protein>
<dbReference type="PROSITE" id="PS00099">
    <property type="entry name" value="THIOLASE_3"/>
    <property type="match status" value="1"/>
</dbReference>
<evidence type="ECO:0000256" key="6">
    <source>
        <dbReference type="ARBA" id="ARBA00040529"/>
    </source>
</evidence>